<dbReference type="STRING" id="28083.Lbir_1544"/>
<organism evidence="2 4">
    <name type="scientific">Legionella birminghamensis</name>
    <dbReference type="NCBI Taxonomy" id="28083"/>
    <lineage>
        <taxon>Bacteria</taxon>
        <taxon>Pseudomonadati</taxon>
        <taxon>Pseudomonadota</taxon>
        <taxon>Gammaproteobacteria</taxon>
        <taxon>Legionellales</taxon>
        <taxon>Legionellaceae</taxon>
        <taxon>Legionella</taxon>
    </lineage>
</organism>
<accession>A0A378IBS8</accession>
<sequence length="169" mass="19044">MPVSDMCCKLFEKMIIDYQQKGSGDHDFKNLHKHLLQWLFKIKTDDSQYNDAQFILEIARNTAYLHKDENPGLISANQSFQTAYLKETAHSQLFVQTDGSVLGKWPVVQEPLPKPPEGPSNIETMSFFSQEIKKAADKLAASRQAKELAIINEKFCILPTDDSPGVTLG</sequence>
<evidence type="ECO:0000313" key="4">
    <source>
        <dbReference type="Proteomes" id="UP000255066"/>
    </source>
</evidence>
<evidence type="ECO:0000313" key="1">
    <source>
        <dbReference type="EMBL" id="KTC71689.1"/>
    </source>
</evidence>
<dbReference type="RefSeq" id="WP_058523603.1">
    <property type="nucleotide sequence ID" value="NZ_CAAAHV010000001.1"/>
</dbReference>
<dbReference type="Proteomes" id="UP000054735">
    <property type="component" value="Unassembled WGS sequence"/>
</dbReference>
<gene>
    <name evidence="1" type="ORF">Lbir_1544</name>
    <name evidence="2" type="ORF">NCTC12437_02258</name>
</gene>
<dbReference type="Proteomes" id="UP000255066">
    <property type="component" value="Unassembled WGS sequence"/>
</dbReference>
<dbReference type="OrthoDB" id="5645423at2"/>
<dbReference type="EMBL" id="UGNW01000001">
    <property type="protein sequence ID" value="STX32473.1"/>
    <property type="molecule type" value="Genomic_DNA"/>
</dbReference>
<evidence type="ECO:0000313" key="2">
    <source>
        <dbReference type="EMBL" id="STX32473.1"/>
    </source>
</evidence>
<evidence type="ECO:0000313" key="3">
    <source>
        <dbReference type="Proteomes" id="UP000054735"/>
    </source>
</evidence>
<name>A0A378IBS8_9GAMM</name>
<dbReference type="AlphaFoldDB" id="A0A378IBS8"/>
<dbReference type="EMBL" id="LNXT01000019">
    <property type="protein sequence ID" value="KTC71689.1"/>
    <property type="molecule type" value="Genomic_DNA"/>
</dbReference>
<protein>
    <submittedName>
        <fullName evidence="2">Uncharacterized protein</fullName>
    </submittedName>
</protein>
<keyword evidence="3" id="KW-1185">Reference proteome</keyword>
<reference evidence="1 3" key="1">
    <citation type="submission" date="2015-11" db="EMBL/GenBank/DDBJ databases">
        <title>Genomic analysis of 38 Legionella species identifies large and diverse effector repertoires.</title>
        <authorList>
            <person name="Burstein D."/>
            <person name="Amaro F."/>
            <person name="Zusman T."/>
            <person name="Lifshitz Z."/>
            <person name="Cohen O."/>
            <person name="Gilbert J.A."/>
            <person name="Pupko T."/>
            <person name="Shuman H.A."/>
            <person name="Segal G."/>
        </authorList>
    </citation>
    <scope>NUCLEOTIDE SEQUENCE [LARGE SCALE GENOMIC DNA]</scope>
    <source>
        <strain evidence="1 3">CDC#1407-AL-14</strain>
    </source>
</reference>
<reference evidence="2 4" key="2">
    <citation type="submission" date="2018-06" db="EMBL/GenBank/DDBJ databases">
        <authorList>
            <consortium name="Pathogen Informatics"/>
            <person name="Doyle S."/>
        </authorList>
    </citation>
    <scope>NUCLEOTIDE SEQUENCE [LARGE SCALE GENOMIC DNA]</scope>
    <source>
        <strain evidence="2 4">NCTC12437</strain>
    </source>
</reference>
<proteinExistence type="predicted"/>